<reference evidence="1 2" key="2">
    <citation type="journal article" date="2022" name="Mol. Ecol. Resour.">
        <title>The genomes of chicory, endive, great burdock and yacon provide insights into Asteraceae paleo-polyploidization history and plant inulin production.</title>
        <authorList>
            <person name="Fan W."/>
            <person name="Wang S."/>
            <person name="Wang H."/>
            <person name="Wang A."/>
            <person name="Jiang F."/>
            <person name="Liu H."/>
            <person name="Zhao H."/>
            <person name="Xu D."/>
            <person name="Zhang Y."/>
        </authorList>
    </citation>
    <scope>NUCLEOTIDE SEQUENCE [LARGE SCALE GENOMIC DNA]</scope>
    <source>
        <strain evidence="2">cv. Niubang</strain>
    </source>
</reference>
<accession>A0ACB9EJQ4</accession>
<evidence type="ECO:0000313" key="1">
    <source>
        <dbReference type="EMBL" id="KAI3759234.1"/>
    </source>
</evidence>
<comment type="caution">
    <text evidence="1">The sequence shown here is derived from an EMBL/GenBank/DDBJ whole genome shotgun (WGS) entry which is preliminary data.</text>
</comment>
<gene>
    <name evidence="1" type="ORF">L6452_06896</name>
</gene>
<protein>
    <submittedName>
        <fullName evidence="1">Uncharacterized protein</fullName>
    </submittedName>
</protein>
<keyword evidence="2" id="KW-1185">Reference proteome</keyword>
<dbReference type="Proteomes" id="UP001055879">
    <property type="component" value="Linkage Group LG02"/>
</dbReference>
<name>A0ACB9EJQ4_ARCLA</name>
<dbReference type="EMBL" id="CM042048">
    <property type="protein sequence ID" value="KAI3759234.1"/>
    <property type="molecule type" value="Genomic_DNA"/>
</dbReference>
<evidence type="ECO:0000313" key="2">
    <source>
        <dbReference type="Proteomes" id="UP001055879"/>
    </source>
</evidence>
<reference evidence="2" key="1">
    <citation type="journal article" date="2022" name="Mol. Ecol. Resour.">
        <title>The genomes of chicory, endive, great burdock and yacon provide insights into Asteraceae palaeo-polyploidization history and plant inulin production.</title>
        <authorList>
            <person name="Fan W."/>
            <person name="Wang S."/>
            <person name="Wang H."/>
            <person name="Wang A."/>
            <person name="Jiang F."/>
            <person name="Liu H."/>
            <person name="Zhao H."/>
            <person name="Xu D."/>
            <person name="Zhang Y."/>
        </authorList>
    </citation>
    <scope>NUCLEOTIDE SEQUENCE [LARGE SCALE GENOMIC DNA]</scope>
    <source>
        <strain evidence="2">cv. Niubang</strain>
    </source>
</reference>
<organism evidence="1 2">
    <name type="scientific">Arctium lappa</name>
    <name type="common">Greater burdock</name>
    <name type="synonym">Lappa major</name>
    <dbReference type="NCBI Taxonomy" id="4217"/>
    <lineage>
        <taxon>Eukaryota</taxon>
        <taxon>Viridiplantae</taxon>
        <taxon>Streptophyta</taxon>
        <taxon>Embryophyta</taxon>
        <taxon>Tracheophyta</taxon>
        <taxon>Spermatophyta</taxon>
        <taxon>Magnoliopsida</taxon>
        <taxon>eudicotyledons</taxon>
        <taxon>Gunneridae</taxon>
        <taxon>Pentapetalae</taxon>
        <taxon>asterids</taxon>
        <taxon>campanulids</taxon>
        <taxon>Asterales</taxon>
        <taxon>Asteraceae</taxon>
        <taxon>Carduoideae</taxon>
        <taxon>Cardueae</taxon>
        <taxon>Arctiinae</taxon>
        <taxon>Arctium</taxon>
    </lineage>
</organism>
<sequence>MVILDRSNSSYPDLRQKSLRVNVDNRLRAFDDVRVGKQYSLKVNNHSSRIEGRKENIYRSKLVSGDIRHRPRRCEAVNVYSRVEGSIEFVPNVSCKGKYSVVGMRG</sequence>
<proteinExistence type="predicted"/>